<dbReference type="SUPFAM" id="SSF88659">
    <property type="entry name" value="Sigma3 and sigma4 domains of RNA polymerase sigma factors"/>
    <property type="match status" value="1"/>
</dbReference>
<gene>
    <name evidence="8" type="ORF">ABLG96_08335</name>
</gene>
<dbReference type="InterPro" id="IPR036388">
    <property type="entry name" value="WH-like_DNA-bd_sf"/>
</dbReference>
<proteinExistence type="inferred from homology"/>
<evidence type="ECO:0000259" key="7">
    <source>
        <dbReference type="Pfam" id="PF08281"/>
    </source>
</evidence>
<dbReference type="GO" id="GO:0006352">
    <property type="term" value="P:DNA-templated transcription initiation"/>
    <property type="evidence" value="ECO:0007669"/>
    <property type="project" value="InterPro"/>
</dbReference>
<dbReference type="InterPro" id="IPR013325">
    <property type="entry name" value="RNA_pol_sigma_r2"/>
</dbReference>
<comment type="similarity">
    <text evidence="1">Belongs to the sigma-70 factor family. ECF subfamily.</text>
</comment>
<dbReference type="PANTHER" id="PTHR43133:SF50">
    <property type="entry name" value="ECF RNA POLYMERASE SIGMA FACTOR SIGM"/>
    <property type="match status" value="1"/>
</dbReference>
<dbReference type="Pfam" id="PF04542">
    <property type="entry name" value="Sigma70_r2"/>
    <property type="match status" value="1"/>
</dbReference>
<dbReference type="Gene3D" id="1.10.10.10">
    <property type="entry name" value="Winged helix-like DNA-binding domain superfamily/Winged helix DNA-binding domain"/>
    <property type="match status" value="1"/>
</dbReference>
<evidence type="ECO:0000256" key="2">
    <source>
        <dbReference type="ARBA" id="ARBA00023015"/>
    </source>
</evidence>
<protein>
    <submittedName>
        <fullName evidence="8">Sigma-70 family RNA polymerase sigma factor</fullName>
    </submittedName>
</protein>
<dbReference type="InterPro" id="IPR014284">
    <property type="entry name" value="RNA_pol_sigma-70_dom"/>
</dbReference>
<dbReference type="Pfam" id="PF08281">
    <property type="entry name" value="Sigma70_r4_2"/>
    <property type="match status" value="1"/>
</dbReference>
<dbReference type="GO" id="GO:0016987">
    <property type="term" value="F:sigma factor activity"/>
    <property type="evidence" value="ECO:0007669"/>
    <property type="project" value="UniProtKB-KW"/>
</dbReference>
<evidence type="ECO:0000256" key="1">
    <source>
        <dbReference type="ARBA" id="ARBA00010641"/>
    </source>
</evidence>
<keyword evidence="2" id="KW-0805">Transcription regulation</keyword>
<dbReference type="SUPFAM" id="SSF88946">
    <property type="entry name" value="Sigma2 domain of RNA polymerase sigma factors"/>
    <property type="match status" value="1"/>
</dbReference>
<dbReference type="Gene3D" id="1.10.1740.10">
    <property type="match status" value="1"/>
</dbReference>
<evidence type="ECO:0000259" key="6">
    <source>
        <dbReference type="Pfam" id="PF04542"/>
    </source>
</evidence>
<evidence type="ECO:0000313" key="8">
    <source>
        <dbReference type="EMBL" id="XCG65282.1"/>
    </source>
</evidence>
<feature type="domain" description="RNA polymerase sigma-70 region 2" evidence="6">
    <location>
        <begin position="15"/>
        <end position="73"/>
    </location>
</feature>
<evidence type="ECO:0000256" key="4">
    <source>
        <dbReference type="ARBA" id="ARBA00023125"/>
    </source>
</evidence>
<feature type="domain" description="RNA polymerase sigma factor 70 region 4 type 2" evidence="7">
    <location>
        <begin position="105"/>
        <end position="157"/>
    </location>
</feature>
<keyword evidence="4" id="KW-0238">DNA-binding</keyword>
<dbReference type="AlphaFoldDB" id="A0AAU8DVQ3"/>
<dbReference type="InterPro" id="IPR013249">
    <property type="entry name" value="RNA_pol_sigma70_r4_t2"/>
</dbReference>
<organism evidence="8">
    <name type="scientific">Nakamurella sp. A5-74</name>
    <dbReference type="NCBI Taxonomy" id="3158264"/>
    <lineage>
        <taxon>Bacteria</taxon>
        <taxon>Bacillati</taxon>
        <taxon>Actinomycetota</taxon>
        <taxon>Actinomycetes</taxon>
        <taxon>Nakamurellales</taxon>
        <taxon>Nakamurellaceae</taxon>
        <taxon>Nakamurella</taxon>
    </lineage>
</organism>
<dbReference type="EMBL" id="CP159218">
    <property type="protein sequence ID" value="XCG65282.1"/>
    <property type="molecule type" value="Genomic_DNA"/>
</dbReference>
<evidence type="ECO:0000256" key="3">
    <source>
        <dbReference type="ARBA" id="ARBA00023082"/>
    </source>
</evidence>
<dbReference type="GO" id="GO:0003677">
    <property type="term" value="F:DNA binding"/>
    <property type="evidence" value="ECO:0007669"/>
    <property type="project" value="UniProtKB-KW"/>
</dbReference>
<dbReference type="PANTHER" id="PTHR43133">
    <property type="entry name" value="RNA POLYMERASE ECF-TYPE SIGMA FACTO"/>
    <property type="match status" value="1"/>
</dbReference>
<dbReference type="NCBIfam" id="TIGR02937">
    <property type="entry name" value="sigma70-ECF"/>
    <property type="match status" value="1"/>
</dbReference>
<dbReference type="InterPro" id="IPR007627">
    <property type="entry name" value="RNA_pol_sigma70_r2"/>
</dbReference>
<dbReference type="InterPro" id="IPR013324">
    <property type="entry name" value="RNA_pol_sigma_r3/r4-like"/>
</dbReference>
<dbReference type="InterPro" id="IPR039425">
    <property type="entry name" value="RNA_pol_sigma-70-like"/>
</dbReference>
<keyword evidence="3" id="KW-0731">Sigma factor</keyword>
<accession>A0AAU8DVQ3</accession>
<dbReference type="CDD" id="cd06171">
    <property type="entry name" value="Sigma70_r4"/>
    <property type="match status" value="1"/>
</dbReference>
<dbReference type="RefSeq" id="WP_353650887.1">
    <property type="nucleotide sequence ID" value="NZ_CP159218.1"/>
</dbReference>
<reference evidence="8" key="1">
    <citation type="submission" date="2024-05" db="EMBL/GenBank/DDBJ databases">
        <authorList>
            <person name="Cai S.Y."/>
            <person name="Jin L.M."/>
            <person name="Li H.R."/>
        </authorList>
    </citation>
    <scope>NUCLEOTIDE SEQUENCE</scope>
    <source>
        <strain evidence="8">A5-74</strain>
    </source>
</reference>
<sequence length="166" mass="18524">MIDQVVAMLVSRGTALTAFGHQLTHSSTEAQDLLQEAVTRILSSRRRSNAHVDDIEAYTRTVMVRTLIDAHRRDHGLDKRTDRLDETPDLPDRITGFDDSIVDRDELWEAIGQLPARQRTVLVLRYYQGASDVQIAADLDCPAGTVRSLASRALATLRERLSSTAL</sequence>
<name>A0AAU8DVQ3_9ACTN</name>
<evidence type="ECO:0000256" key="5">
    <source>
        <dbReference type="ARBA" id="ARBA00023163"/>
    </source>
</evidence>
<keyword evidence="5" id="KW-0804">Transcription</keyword>